<accession>A0A7W6A6S7</accession>
<dbReference type="Proteomes" id="UP000532936">
    <property type="component" value="Unassembled WGS sequence"/>
</dbReference>
<proteinExistence type="predicted"/>
<keyword evidence="2" id="KW-1133">Transmembrane helix</keyword>
<dbReference type="RefSeq" id="WP_183197997.1">
    <property type="nucleotide sequence ID" value="NZ_JACIDA010000003.1"/>
</dbReference>
<reference evidence="3 4" key="1">
    <citation type="submission" date="2020-08" db="EMBL/GenBank/DDBJ databases">
        <title>Genomic Encyclopedia of Type Strains, Phase IV (KMG-IV): sequencing the most valuable type-strain genomes for metagenomic binning, comparative biology and taxonomic classification.</title>
        <authorList>
            <person name="Goeker M."/>
        </authorList>
    </citation>
    <scope>NUCLEOTIDE SEQUENCE [LARGE SCALE GENOMIC DNA]</scope>
    <source>
        <strain evidence="3 4">DSM 14878</strain>
    </source>
</reference>
<evidence type="ECO:0000313" key="3">
    <source>
        <dbReference type="EMBL" id="MBB3873291.1"/>
    </source>
</evidence>
<dbReference type="EMBL" id="JACIDA010000003">
    <property type="protein sequence ID" value="MBB3873291.1"/>
    <property type="molecule type" value="Genomic_DNA"/>
</dbReference>
<feature type="transmembrane region" description="Helical" evidence="2">
    <location>
        <begin position="87"/>
        <end position="110"/>
    </location>
</feature>
<keyword evidence="2" id="KW-0472">Membrane</keyword>
<feature type="region of interest" description="Disordered" evidence="1">
    <location>
        <begin position="182"/>
        <end position="242"/>
    </location>
</feature>
<feature type="transmembrane region" description="Helical" evidence="2">
    <location>
        <begin position="20"/>
        <end position="42"/>
    </location>
</feature>
<gene>
    <name evidence="3" type="ORF">GGR11_002853</name>
</gene>
<evidence type="ECO:0000256" key="2">
    <source>
        <dbReference type="SAM" id="Phobius"/>
    </source>
</evidence>
<name>A0A7W6A6S7_9CAUL</name>
<evidence type="ECO:0000256" key="1">
    <source>
        <dbReference type="SAM" id="MobiDB-lite"/>
    </source>
</evidence>
<feature type="compositionally biased region" description="Polar residues" evidence="1">
    <location>
        <begin position="198"/>
        <end position="212"/>
    </location>
</feature>
<evidence type="ECO:0000313" key="4">
    <source>
        <dbReference type="Proteomes" id="UP000532936"/>
    </source>
</evidence>
<protein>
    <submittedName>
        <fullName evidence="3">Uncharacterized protein</fullName>
    </submittedName>
</protein>
<dbReference type="AlphaFoldDB" id="A0A7W6A6S7"/>
<keyword evidence="2" id="KW-0812">Transmembrane</keyword>
<organism evidence="3 4">
    <name type="scientific">Brevundimonas mediterranea</name>
    <dbReference type="NCBI Taxonomy" id="74329"/>
    <lineage>
        <taxon>Bacteria</taxon>
        <taxon>Pseudomonadati</taxon>
        <taxon>Pseudomonadota</taxon>
        <taxon>Alphaproteobacteria</taxon>
        <taxon>Caulobacterales</taxon>
        <taxon>Caulobacteraceae</taxon>
        <taxon>Brevundimonas</taxon>
    </lineage>
</organism>
<sequence>MRSYVVTKRQATRWLRGGLVVVWVVVAWRTGATAIGFSLRAFEADLQSLLSSAPLHTDPLRHPYGGVVELTAEELRSAYWIAPHLDWAGLCFVQGAWLSVLIWLGSLVYLGRQRSKTDPQFRVRIDRALDQFEAGVAGAVNGLLRLGSVAVVGARSKVLRRQGRGQGYAPLPPEVLVEATGPLEPAAEPPSPAPRTEVVQTDTAEAPNQTVPERSEHEGEGIPADLTSPIPETASKEVAPKPELGYLPSFFTRF</sequence>
<comment type="caution">
    <text evidence="3">The sequence shown here is derived from an EMBL/GenBank/DDBJ whole genome shotgun (WGS) entry which is preliminary data.</text>
</comment>